<dbReference type="PANTHER" id="PTHR32552">
    <property type="entry name" value="FERRICHROME IRON RECEPTOR-RELATED"/>
    <property type="match status" value="1"/>
</dbReference>
<comment type="similarity">
    <text evidence="11 12">Belongs to the TonB-dependent receptor family.</text>
</comment>
<dbReference type="InterPro" id="IPR036942">
    <property type="entry name" value="Beta-barrel_TonB_sf"/>
</dbReference>
<feature type="chain" id="PRO_5018783079" evidence="13">
    <location>
        <begin position="24"/>
        <end position="720"/>
    </location>
</feature>
<dbReference type="CDD" id="cd01347">
    <property type="entry name" value="ligand_gated_channel"/>
    <property type="match status" value="1"/>
</dbReference>
<reference evidence="16 17" key="1">
    <citation type="submission" date="2019-01" db="EMBL/GenBank/DDBJ databases">
        <title>Geovibrio thiophilus DSM 11263, complete genome.</title>
        <authorList>
            <person name="Spring S."/>
            <person name="Bunk B."/>
            <person name="Sproer C."/>
        </authorList>
    </citation>
    <scope>NUCLEOTIDE SEQUENCE [LARGE SCALE GENOMIC DNA]</scope>
    <source>
        <strain evidence="16 17">DSM 11263</strain>
    </source>
</reference>
<keyword evidence="16" id="KW-0675">Receptor</keyword>
<dbReference type="RefSeq" id="WP_128467329.1">
    <property type="nucleotide sequence ID" value="NZ_CP035108.1"/>
</dbReference>
<dbReference type="Gene3D" id="2.40.170.20">
    <property type="entry name" value="TonB-dependent receptor, beta-barrel domain"/>
    <property type="match status" value="1"/>
</dbReference>
<gene>
    <name evidence="16" type="ORF">EP073_11695</name>
</gene>
<keyword evidence="2 11" id="KW-0813">Transport</keyword>
<dbReference type="Pfam" id="PF00593">
    <property type="entry name" value="TonB_dep_Rec_b-barrel"/>
    <property type="match status" value="1"/>
</dbReference>
<name>A0A3R5UZ62_9BACT</name>
<keyword evidence="3 11" id="KW-1134">Transmembrane beta strand</keyword>
<keyword evidence="17" id="KW-1185">Reference proteome</keyword>
<evidence type="ECO:0000256" key="11">
    <source>
        <dbReference type="PROSITE-ProRule" id="PRU01360"/>
    </source>
</evidence>
<accession>A0A3R5UZ62</accession>
<dbReference type="InterPro" id="IPR012910">
    <property type="entry name" value="Plug_dom"/>
</dbReference>
<evidence type="ECO:0000313" key="17">
    <source>
        <dbReference type="Proteomes" id="UP000287502"/>
    </source>
</evidence>
<keyword evidence="13" id="KW-0732">Signal</keyword>
<keyword evidence="5 11" id="KW-0812">Transmembrane</keyword>
<evidence type="ECO:0000256" key="3">
    <source>
        <dbReference type="ARBA" id="ARBA00022452"/>
    </source>
</evidence>
<dbReference type="OrthoDB" id="9775095at2"/>
<evidence type="ECO:0000256" key="12">
    <source>
        <dbReference type="RuleBase" id="RU003357"/>
    </source>
</evidence>
<evidence type="ECO:0000256" key="2">
    <source>
        <dbReference type="ARBA" id="ARBA00022448"/>
    </source>
</evidence>
<dbReference type="KEGG" id="gtl:EP073_11695"/>
<evidence type="ECO:0000256" key="13">
    <source>
        <dbReference type="SAM" id="SignalP"/>
    </source>
</evidence>
<evidence type="ECO:0000256" key="9">
    <source>
        <dbReference type="ARBA" id="ARBA00023136"/>
    </source>
</evidence>
<evidence type="ECO:0000256" key="8">
    <source>
        <dbReference type="ARBA" id="ARBA00023077"/>
    </source>
</evidence>
<dbReference type="EMBL" id="CP035108">
    <property type="protein sequence ID" value="QAR34041.1"/>
    <property type="molecule type" value="Genomic_DNA"/>
</dbReference>
<sequence>MMKKKFFGTLLAAAVMLPVQAYAAENKNSADIYKLDNVSVTARKAEESAKDVPFSLSVIDGNELTNRGVKNFEDMLKQTVGVETSTYGGVNTRIVRMRGVGSLQQVSPDDTSVIINIDGIPNNAGTATLSTMDIERVEVLKGPQGTLMGRNSQSGAINIISKKPTKEFEGYVRGEYGDDNTFLTEGAVSGPLTEKLSARLAARYSGYENQVKYYRTDEPVSKPKDLGVRGTLLWEPSSKTEVTFIAGYEEVNNRPEFRVLMPYDDKQEVDIPEGASDADKDTNRYTLEVQHRFANAVFTSVTGYTDVESNEKQFIYDGVLFRKLRGVTGDGSRTVINESTAFTQEFRLSSKPQDSIFWVTGLSYYYMDRDLINTDAWSTFQPTYTFNAEMDVNFKTRSQAVFGEMTYPVTERIKLTGGLRYTWEKKEYDADWAANPSNPNPIRTASDSGEIDDDYMTGRAAVSYALTKTVNIYGVYARGHKTAGFNEWATGFITGTREDRYYDEAEVDSYELGFKYESADRRFGLNGAVFYNDNKDDHVLVYNYTINASDVENFDTVSKGVELEGYARLGRFLINAGAGYTDTEIKSIPEGSASGAEKGNKVPDTPEWNGTLSVSYFHSLPSFLGMKEPVFFSKLTERYVGSRAGDPADNFEFDSYHKLDARIGIMNGGFELYAWGDNLLDERYDLFGWYYGVSAVDGDKVVIGMPSKGRTLGIGAAYYF</sequence>
<keyword evidence="10 11" id="KW-0998">Cell outer membrane</keyword>
<dbReference type="GO" id="GO:0009279">
    <property type="term" value="C:cell outer membrane"/>
    <property type="evidence" value="ECO:0007669"/>
    <property type="project" value="UniProtKB-SubCell"/>
</dbReference>
<dbReference type="PANTHER" id="PTHR32552:SF81">
    <property type="entry name" value="TONB-DEPENDENT OUTER MEMBRANE RECEPTOR"/>
    <property type="match status" value="1"/>
</dbReference>
<dbReference type="GO" id="GO:0006826">
    <property type="term" value="P:iron ion transport"/>
    <property type="evidence" value="ECO:0007669"/>
    <property type="project" value="UniProtKB-KW"/>
</dbReference>
<organism evidence="16 17">
    <name type="scientific">Geovibrio thiophilus</name>
    <dbReference type="NCBI Taxonomy" id="139438"/>
    <lineage>
        <taxon>Bacteria</taxon>
        <taxon>Pseudomonadati</taxon>
        <taxon>Deferribacterota</taxon>
        <taxon>Deferribacteres</taxon>
        <taxon>Deferribacterales</taxon>
        <taxon>Geovibrionaceae</taxon>
        <taxon>Geovibrio</taxon>
    </lineage>
</organism>
<feature type="domain" description="TonB-dependent receptor plug" evidence="15">
    <location>
        <begin position="49"/>
        <end position="155"/>
    </location>
</feature>
<evidence type="ECO:0000259" key="15">
    <source>
        <dbReference type="Pfam" id="PF07715"/>
    </source>
</evidence>
<protein>
    <submittedName>
        <fullName evidence="16">TonB-dependent receptor</fullName>
    </submittedName>
</protein>
<evidence type="ECO:0000313" key="16">
    <source>
        <dbReference type="EMBL" id="QAR34041.1"/>
    </source>
</evidence>
<dbReference type="PROSITE" id="PS52016">
    <property type="entry name" value="TONB_DEPENDENT_REC_3"/>
    <property type="match status" value="1"/>
</dbReference>
<proteinExistence type="inferred from homology"/>
<dbReference type="InterPro" id="IPR000531">
    <property type="entry name" value="Beta-barrel_TonB"/>
</dbReference>
<keyword evidence="9 11" id="KW-0472">Membrane</keyword>
<dbReference type="Pfam" id="PF07715">
    <property type="entry name" value="Plug"/>
    <property type="match status" value="1"/>
</dbReference>
<evidence type="ECO:0000256" key="10">
    <source>
        <dbReference type="ARBA" id="ARBA00023237"/>
    </source>
</evidence>
<feature type="signal peptide" evidence="13">
    <location>
        <begin position="1"/>
        <end position="23"/>
    </location>
</feature>
<evidence type="ECO:0000256" key="6">
    <source>
        <dbReference type="ARBA" id="ARBA00023004"/>
    </source>
</evidence>
<evidence type="ECO:0000256" key="4">
    <source>
        <dbReference type="ARBA" id="ARBA00022496"/>
    </source>
</evidence>
<comment type="subcellular location">
    <subcellularLocation>
        <location evidence="1 11">Cell outer membrane</location>
        <topology evidence="1 11">Multi-pass membrane protein</topology>
    </subcellularLocation>
</comment>
<keyword evidence="8 12" id="KW-0798">TonB box</keyword>
<feature type="domain" description="TonB-dependent receptor-like beta-barrel" evidence="14">
    <location>
        <begin position="241"/>
        <end position="679"/>
    </location>
</feature>
<keyword evidence="7" id="KW-0406">Ion transport</keyword>
<dbReference type="SUPFAM" id="SSF56935">
    <property type="entry name" value="Porins"/>
    <property type="match status" value="1"/>
</dbReference>
<evidence type="ECO:0000256" key="1">
    <source>
        <dbReference type="ARBA" id="ARBA00004571"/>
    </source>
</evidence>
<evidence type="ECO:0000256" key="5">
    <source>
        <dbReference type="ARBA" id="ARBA00022692"/>
    </source>
</evidence>
<keyword evidence="6" id="KW-0408">Iron</keyword>
<evidence type="ECO:0000256" key="7">
    <source>
        <dbReference type="ARBA" id="ARBA00023065"/>
    </source>
</evidence>
<keyword evidence="4" id="KW-0410">Iron transport</keyword>
<evidence type="ECO:0000259" key="14">
    <source>
        <dbReference type="Pfam" id="PF00593"/>
    </source>
</evidence>
<dbReference type="Proteomes" id="UP000287502">
    <property type="component" value="Chromosome"/>
</dbReference>
<dbReference type="InterPro" id="IPR039426">
    <property type="entry name" value="TonB-dep_rcpt-like"/>
</dbReference>
<dbReference type="AlphaFoldDB" id="A0A3R5UZ62"/>